<reference evidence="2" key="1">
    <citation type="submission" date="2020-05" db="EMBL/GenBank/DDBJ databases">
        <authorList>
            <person name="Chiriac C."/>
            <person name="Salcher M."/>
            <person name="Ghai R."/>
            <person name="Kavagutti S V."/>
        </authorList>
    </citation>
    <scope>NUCLEOTIDE SEQUENCE</scope>
</reference>
<dbReference type="InterPro" id="IPR011054">
    <property type="entry name" value="Rudment_hybrid_motif"/>
</dbReference>
<accession>A0A6J6ILI1</accession>
<dbReference type="SUPFAM" id="SSF51246">
    <property type="entry name" value="Rudiment single hybrid motif"/>
    <property type="match status" value="1"/>
</dbReference>
<dbReference type="Gene3D" id="3.90.600.10">
    <property type="entry name" value="Phosphoribosylglycinamide synthetase, C-terminal domain"/>
    <property type="match status" value="1"/>
</dbReference>
<dbReference type="InterPro" id="IPR020560">
    <property type="entry name" value="PRibGlycinamide_synth_C-dom"/>
</dbReference>
<feature type="domain" description="Phosphoribosylglycinamide synthetase C-domain" evidence="1">
    <location>
        <begin position="1"/>
        <end position="47"/>
    </location>
</feature>
<evidence type="ECO:0000259" key="1">
    <source>
        <dbReference type="SMART" id="SM01210"/>
    </source>
</evidence>
<gene>
    <name evidence="2" type="ORF">UFOPK1909_00847</name>
</gene>
<dbReference type="SMART" id="SM01210">
    <property type="entry name" value="GARS_C"/>
    <property type="match status" value="1"/>
</dbReference>
<sequence length="53" mass="5445">MATGGRVLSVVATGANFAAARAQAYEGLEKIQLQGSHYRKDIAAKVSQPGAAN</sequence>
<proteinExistence type="predicted"/>
<dbReference type="EMBL" id="CAEZVD010000101">
    <property type="protein sequence ID" value="CAB4625397.1"/>
    <property type="molecule type" value="Genomic_DNA"/>
</dbReference>
<evidence type="ECO:0000313" key="2">
    <source>
        <dbReference type="EMBL" id="CAB4625397.1"/>
    </source>
</evidence>
<dbReference type="GO" id="GO:0004637">
    <property type="term" value="F:phosphoribosylamine-glycine ligase activity"/>
    <property type="evidence" value="ECO:0007669"/>
    <property type="project" value="InterPro"/>
</dbReference>
<dbReference type="AlphaFoldDB" id="A0A6J6ILI1"/>
<name>A0A6J6ILI1_9ZZZZ</name>
<organism evidence="2">
    <name type="scientific">freshwater metagenome</name>
    <dbReference type="NCBI Taxonomy" id="449393"/>
    <lineage>
        <taxon>unclassified sequences</taxon>
        <taxon>metagenomes</taxon>
        <taxon>ecological metagenomes</taxon>
    </lineage>
</organism>
<protein>
    <submittedName>
        <fullName evidence="2">Unannotated protein</fullName>
    </submittedName>
</protein>
<dbReference type="GO" id="GO:0009113">
    <property type="term" value="P:purine nucleobase biosynthetic process"/>
    <property type="evidence" value="ECO:0007669"/>
    <property type="project" value="InterPro"/>
</dbReference>
<dbReference type="InterPro" id="IPR037123">
    <property type="entry name" value="PRibGlycinamide_synth_C_sf"/>
</dbReference>
<dbReference type="Pfam" id="PF02843">
    <property type="entry name" value="GARS_C"/>
    <property type="match status" value="1"/>
</dbReference>